<keyword evidence="5" id="KW-1185">Reference proteome</keyword>
<dbReference type="InterPro" id="IPR011992">
    <property type="entry name" value="EF-hand-dom_pair"/>
</dbReference>
<evidence type="ECO:0000313" key="4">
    <source>
        <dbReference type="EMBL" id="KAJ4746864.1"/>
    </source>
</evidence>
<dbReference type="Pfam" id="PF13499">
    <property type="entry name" value="EF-hand_7"/>
    <property type="match status" value="1"/>
</dbReference>
<dbReference type="PROSITE" id="PS00018">
    <property type="entry name" value="EF_HAND_1"/>
    <property type="match status" value="1"/>
</dbReference>
<dbReference type="InterPro" id="IPR002048">
    <property type="entry name" value="EF_hand_dom"/>
</dbReference>
<dbReference type="EMBL" id="JAMFTS010000005">
    <property type="protein sequence ID" value="KAJ4746864.1"/>
    <property type="molecule type" value="Genomic_DNA"/>
</dbReference>
<proteinExistence type="predicted"/>
<feature type="domain" description="EF-hand" evidence="3">
    <location>
        <begin position="221"/>
        <end position="256"/>
    </location>
</feature>
<dbReference type="Proteomes" id="UP001140206">
    <property type="component" value="Chromosome 5"/>
</dbReference>
<organism evidence="4 5">
    <name type="scientific">Rhynchospora pubera</name>
    <dbReference type="NCBI Taxonomy" id="906938"/>
    <lineage>
        <taxon>Eukaryota</taxon>
        <taxon>Viridiplantae</taxon>
        <taxon>Streptophyta</taxon>
        <taxon>Embryophyta</taxon>
        <taxon>Tracheophyta</taxon>
        <taxon>Spermatophyta</taxon>
        <taxon>Magnoliopsida</taxon>
        <taxon>Liliopsida</taxon>
        <taxon>Poales</taxon>
        <taxon>Cyperaceae</taxon>
        <taxon>Cyperoideae</taxon>
        <taxon>Rhynchosporeae</taxon>
        <taxon>Rhynchospora</taxon>
    </lineage>
</organism>
<evidence type="ECO:0000256" key="1">
    <source>
        <dbReference type="ARBA" id="ARBA00022837"/>
    </source>
</evidence>
<gene>
    <name evidence="4" type="ORF">LUZ62_081269</name>
</gene>
<feature type="compositionally biased region" description="Polar residues" evidence="2">
    <location>
        <begin position="34"/>
        <end position="53"/>
    </location>
</feature>
<dbReference type="InterPro" id="IPR018247">
    <property type="entry name" value="EF_Hand_1_Ca_BS"/>
</dbReference>
<protein>
    <submittedName>
        <fullName evidence="4">EF hand family protein</fullName>
    </submittedName>
</protein>
<feature type="compositionally biased region" description="Acidic residues" evidence="2">
    <location>
        <begin position="66"/>
        <end position="86"/>
    </location>
</feature>
<feature type="compositionally biased region" description="Low complexity" evidence="2">
    <location>
        <begin position="92"/>
        <end position="101"/>
    </location>
</feature>
<sequence length="260" mass="29131">MEEEDVTEYEKQRLLRIRENKARLEALGLPGLASSVSNSNDLSHQAQAKSVSTARDKKRKNKSNDNDDEEYEPSDEDEDGDEEDDVEKSQSSEEGMPSSSSSKRKGKRSSSSNKPKLSKNSLLNRGEKDGDFMDDDIALAEAIAVSLGESVANKNGAGVQNKTSKTNSTAKKESFRNKNKSRIQLSEDEVIAYFFSFDEVGKGYITEYDVEKMAIAHDFTWTDGEIAKMVRSFDSDGDRKLNLEDFRSIVSRCHMLQEPE</sequence>
<feature type="region of interest" description="Disordered" evidence="2">
    <location>
        <begin position="31"/>
        <end position="129"/>
    </location>
</feature>
<evidence type="ECO:0000259" key="3">
    <source>
        <dbReference type="PROSITE" id="PS50222"/>
    </source>
</evidence>
<keyword evidence="1" id="KW-0106">Calcium</keyword>
<evidence type="ECO:0000313" key="5">
    <source>
        <dbReference type="Proteomes" id="UP001140206"/>
    </source>
</evidence>
<evidence type="ECO:0000256" key="2">
    <source>
        <dbReference type="SAM" id="MobiDB-lite"/>
    </source>
</evidence>
<reference evidence="4" key="1">
    <citation type="submission" date="2022-08" db="EMBL/GenBank/DDBJ databases">
        <authorList>
            <person name="Marques A."/>
        </authorList>
    </citation>
    <scope>NUCLEOTIDE SEQUENCE</scope>
    <source>
        <strain evidence="4">RhyPub2mFocal</strain>
        <tissue evidence="4">Leaves</tissue>
    </source>
</reference>
<name>A0AAV8BUS4_9POAL</name>
<accession>A0AAV8BUS4</accession>
<dbReference type="AlphaFoldDB" id="A0AAV8BUS4"/>
<dbReference type="GO" id="GO:0005509">
    <property type="term" value="F:calcium ion binding"/>
    <property type="evidence" value="ECO:0007669"/>
    <property type="project" value="InterPro"/>
</dbReference>
<comment type="caution">
    <text evidence="4">The sequence shown here is derived from an EMBL/GenBank/DDBJ whole genome shotgun (WGS) entry which is preliminary data.</text>
</comment>
<feature type="compositionally biased region" description="Low complexity" evidence="2">
    <location>
        <begin position="109"/>
        <end position="124"/>
    </location>
</feature>
<dbReference type="SUPFAM" id="SSF47473">
    <property type="entry name" value="EF-hand"/>
    <property type="match status" value="1"/>
</dbReference>
<dbReference type="PROSITE" id="PS50222">
    <property type="entry name" value="EF_HAND_2"/>
    <property type="match status" value="1"/>
</dbReference>
<feature type="region of interest" description="Disordered" evidence="2">
    <location>
        <begin position="154"/>
        <end position="177"/>
    </location>
</feature>
<dbReference type="Gene3D" id="1.10.238.10">
    <property type="entry name" value="EF-hand"/>
    <property type="match status" value="1"/>
</dbReference>